<evidence type="ECO:0000256" key="6">
    <source>
        <dbReference type="ARBA" id="ARBA00022968"/>
    </source>
</evidence>
<dbReference type="PANTHER" id="PTHR11214">
    <property type="entry name" value="BETA-1,3-N-ACETYLGLUCOSAMINYLTRANSFERASE"/>
    <property type="match status" value="1"/>
</dbReference>
<keyword evidence="8" id="KW-0333">Golgi apparatus</keyword>
<dbReference type="Proteomes" id="UP000054144">
    <property type="component" value="Unassembled WGS sequence"/>
</dbReference>
<evidence type="ECO:0000256" key="5">
    <source>
        <dbReference type="ARBA" id="ARBA00022692"/>
    </source>
</evidence>
<keyword evidence="7 10" id="KW-1133">Transmembrane helix</keyword>
<keyword evidence="9 10" id="KW-0472">Membrane</keyword>
<sequence length="566" mass="63764">QVLTLVLLCGLAVFITLLIIYILNPDKEPLPWRAYCAAPTTHIPPEYFMASPSSSVPLSELTSGYREPQFPPPDLDGLPPAGIFLGVFTVDSAFERRMLARTTWASHQRSRVGAGSGDGGMGTSRTVVRFVLGQPRKDWERRIQLEMDMYHDIIVLPVSENMNAGKTHTFFSWASINAWVPPVYSRPNITTSSTHHSYANYSAQPPLLAPHDSVQAWDDYLSSRMTAWVRPDFVLKADDDSFIMLAELEARLRVELHTKLQMPAHDGEVSNSTTLVQRDHDDTTSSLAPTRTPLARAIPGVDTSHDPLIYWGYLVSNRLNRFMAGELYGLSWALVDWVAQDPVVKTMVKGAEDKQTAKWMRAHPHAMDIRWISERCWIYDHPRSSTVYAHGFLFPSEVRRVQRTFVQPSVTDDVAQDVLSPPSLTSTTSDQSATPSQWAYSSVSTFGTRYSPPISGLSSEHSIEALVEGSEMSMLREGFPMAPEYAWIHREGRRKQYEGQRVGGTVAVHYIKKHMWFVETALALLEGDEYSDAEKFEKGEPLRSAVTNHGVPAKHWVVPNQQHWQW</sequence>
<keyword evidence="5 10" id="KW-0812">Transmembrane</keyword>
<evidence type="ECO:0000256" key="7">
    <source>
        <dbReference type="ARBA" id="ARBA00022989"/>
    </source>
</evidence>
<evidence type="ECO:0000256" key="3">
    <source>
        <dbReference type="ARBA" id="ARBA00022676"/>
    </source>
</evidence>
<feature type="non-terminal residue" evidence="11">
    <location>
        <position position="1"/>
    </location>
</feature>
<comment type="subcellular location">
    <subcellularLocation>
        <location evidence="1">Golgi apparatus membrane</location>
        <topology evidence="1">Single-pass type II membrane protein</topology>
    </subcellularLocation>
</comment>
<keyword evidence="6" id="KW-0735">Signal-anchor</keyword>
<proteinExistence type="inferred from homology"/>
<dbReference type="GO" id="GO:0051072">
    <property type="term" value="P:4,6-pyruvylated galactose residue biosynthetic process"/>
    <property type="evidence" value="ECO:0007669"/>
    <property type="project" value="TreeGrafter"/>
</dbReference>
<evidence type="ECO:0008006" key="13">
    <source>
        <dbReference type="Google" id="ProtNLM"/>
    </source>
</evidence>
<dbReference type="OrthoDB" id="2139606at2759"/>
<protein>
    <recommendedName>
        <fullName evidence="13">Hexosyltransferase</fullName>
    </recommendedName>
</protein>
<evidence type="ECO:0000256" key="4">
    <source>
        <dbReference type="ARBA" id="ARBA00022679"/>
    </source>
</evidence>
<keyword evidence="12" id="KW-1185">Reference proteome</keyword>
<dbReference type="GO" id="GO:0016758">
    <property type="term" value="F:hexosyltransferase activity"/>
    <property type="evidence" value="ECO:0007669"/>
    <property type="project" value="InterPro"/>
</dbReference>
<dbReference type="AlphaFoldDB" id="A0A0D7AN26"/>
<keyword evidence="3" id="KW-0328">Glycosyltransferase</keyword>
<evidence type="ECO:0000313" key="11">
    <source>
        <dbReference type="EMBL" id="KIY52701.1"/>
    </source>
</evidence>
<evidence type="ECO:0000256" key="1">
    <source>
        <dbReference type="ARBA" id="ARBA00004323"/>
    </source>
</evidence>
<comment type="similarity">
    <text evidence="2">Belongs to the glycosyltransferase 31 family.</text>
</comment>
<dbReference type="PANTHER" id="PTHR11214:SF333">
    <property type="entry name" value="GLYCOSYLTRANSFERASE FAMILY 31 PROTEIN"/>
    <property type="match status" value="1"/>
</dbReference>
<keyword evidence="4" id="KW-0808">Transferase</keyword>
<gene>
    <name evidence="11" type="ORF">FISHEDRAFT_34580</name>
</gene>
<dbReference type="InterPro" id="IPR002659">
    <property type="entry name" value="Glyco_trans_31"/>
</dbReference>
<reference evidence="11 12" key="1">
    <citation type="journal article" date="2015" name="Fungal Genet. Biol.">
        <title>Evolution of novel wood decay mechanisms in Agaricales revealed by the genome sequences of Fistulina hepatica and Cylindrobasidium torrendii.</title>
        <authorList>
            <person name="Floudas D."/>
            <person name="Held B.W."/>
            <person name="Riley R."/>
            <person name="Nagy L.G."/>
            <person name="Koehler G."/>
            <person name="Ransdell A.S."/>
            <person name="Younus H."/>
            <person name="Chow J."/>
            <person name="Chiniquy J."/>
            <person name="Lipzen A."/>
            <person name="Tritt A."/>
            <person name="Sun H."/>
            <person name="Haridas S."/>
            <person name="LaButti K."/>
            <person name="Ohm R.A."/>
            <person name="Kues U."/>
            <person name="Blanchette R.A."/>
            <person name="Grigoriev I.V."/>
            <person name="Minto R.E."/>
            <person name="Hibbett D.S."/>
        </authorList>
    </citation>
    <scope>NUCLEOTIDE SEQUENCE [LARGE SCALE GENOMIC DNA]</scope>
    <source>
        <strain evidence="11 12">ATCC 64428</strain>
    </source>
</reference>
<evidence type="ECO:0000256" key="2">
    <source>
        <dbReference type="ARBA" id="ARBA00008661"/>
    </source>
</evidence>
<evidence type="ECO:0000256" key="10">
    <source>
        <dbReference type="SAM" id="Phobius"/>
    </source>
</evidence>
<evidence type="ECO:0000256" key="9">
    <source>
        <dbReference type="ARBA" id="ARBA00023136"/>
    </source>
</evidence>
<feature type="transmembrane region" description="Helical" evidence="10">
    <location>
        <begin position="5"/>
        <end position="23"/>
    </location>
</feature>
<accession>A0A0D7AN26</accession>
<name>A0A0D7AN26_9AGAR</name>
<organism evidence="11 12">
    <name type="scientific">Fistulina hepatica ATCC 64428</name>
    <dbReference type="NCBI Taxonomy" id="1128425"/>
    <lineage>
        <taxon>Eukaryota</taxon>
        <taxon>Fungi</taxon>
        <taxon>Dikarya</taxon>
        <taxon>Basidiomycota</taxon>
        <taxon>Agaricomycotina</taxon>
        <taxon>Agaricomycetes</taxon>
        <taxon>Agaricomycetidae</taxon>
        <taxon>Agaricales</taxon>
        <taxon>Fistulinaceae</taxon>
        <taxon>Fistulina</taxon>
    </lineage>
</organism>
<dbReference type="GO" id="GO:0000139">
    <property type="term" value="C:Golgi membrane"/>
    <property type="evidence" value="ECO:0007669"/>
    <property type="project" value="UniProtKB-SubCell"/>
</dbReference>
<evidence type="ECO:0000256" key="8">
    <source>
        <dbReference type="ARBA" id="ARBA00023034"/>
    </source>
</evidence>
<dbReference type="EMBL" id="KN881630">
    <property type="protein sequence ID" value="KIY52701.1"/>
    <property type="molecule type" value="Genomic_DNA"/>
</dbReference>
<evidence type="ECO:0000313" key="12">
    <source>
        <dbReference type="Proteomes" id="UP000054144"/>
    </source>
</evidence>